<comment type="caution">
    <text evidence="1">The sequence shown here is derived from an EMBL/GenBank/DDBJ whole genome shotgun (WGS) entry which is preliminary data.</text>
</comment>
<dbReference type="Proteomes" id="UP000316649">
    <property type="component" value="Unassembled WGS sequence"/>
</dbReference>
<gene>
    <name evidence="1" type="ORF">FHP88_12280</name>
</gene>
<dbReference type="InterPro" id="IPR012899">
    <property type="entry name" value="LTXXQ"/>
</dbReference>
<dbReference type="EMBL" id="VMNH01000014">
    <property type="protein sequence ID" value="TVO73018.1"/>
    <property type="molecule type" value="Genomic_DNA"/>
</dbReference>
<dbReference type="GO" id="GO:0042597">
    <property type="term" value="C:periplasmic space"/>
    <property type="evidence" value="ECO:0007669"/>
    <property type="project" value="InterPro"/>
</dbReference>
<dbReference type="RefSeq" id="WP_144359375.1">
    <property type="nucleotide sequence ID" value="NZ_VMNH01000014.1"/>
</dbReference>
<proteinExistence type="predicted"/>
<name>A0A557S6K1_9GAMM</name>
<accession>A0A557S6K1</accession>
<dbReference type="OrthoDB" id="7283650at2"/>
<protein>
    <recommendedName>
        <fullName evidence="3">Spy/CpxP family protein refolding chaperone</fullName>
    </recommendedName>
</protein>
<evidence type="ECO:0000313" key="2">
    <source>
        <dbReference type="Proteomes" id="UP000316649"/>
    </source>
</evidence>
<dbReference type="Pfam" id="PF07813">
    <property type="entry name" value="LTXXQ"/>
    <property type="match status" value="1"/>
</dbReference>
<sequence length="218" mass="22169">MKTITKTLVLVTGLGVGLAATGALLAHGPNGYMGGPGMMNGGYGNPTMMQQGYGGGHPMGYGNSGMMGGPGMMNGGYGNPGMMQQGSGTQSPVGRGMMGGPGMMQGGTMGPGMMGQMGANATENLNSVKTELGITQDQEAAWNNYATALQGHVALGQASHQAMWSSQGEGVGASHNNLRQAMWESREKVGNAQKNLRAVLTPAQQQKAQALLGQGCFG</sequence>
<dbReference type="AlphaFoldDB" id="A0A557S6K1"/>
<keyword evidence="2" id="KW-1185">Reference proteome</keyword>
<reference evidence="1 2" key="1">
    <citation type="submission" date="2019-07" db="EMBL/GenBank/DDBJ databases">
        <title>The pathways for chlorine oxyanion respiration interact through the shared metabolite chlorate.</title>
        <authorList>
            <person name="Barnum T.P."/>
            <person name="Cheng Y."/>
            <person name="Hill K.A."/>
            <person name="Lucas L.N."/>
            <person name="Carlson H.K."/>
            <person name="Coates J.D."/>
        </authorList>
    </citation>
    <scope>NUCLEOTIDE SEQUENCE [LARGE SCALE GENOMIC DNA]</scope>
    <source>
        <strain evidence="1 2">BK-1</strain>
    </source>
</reference>
<evidence type="ECO:0008006" key="3">
    <source>
        <dbReference type="Google" id="ProtNLM"/>
    </source>
</evidence>
<organism evidence="1 2">
    <name type="scientific">Sedimenticola selenatireducens</name>
    <dbReference type="NCBI Taxonomy" id="191960"/>
    <lineage>
        <taxon>Bacteria</taxon>
        <taxon>Pseudomonadati</taxon>
        <taxon>Pseudomonadota</taxon>
        <taxon>Gammaproteobacteria</taxon>
        <taxon>Chromatiales</taxon>
        <taxon>Sedimenticolaceae</taxon>
        <taxon>Sedimenticola</taxon>
    </lineage>
</organism>
<evidence type="ECO:0000313" key="1">
    <source>
        <dbReference type="EMBL" id="TVO73018.1"/>
    </source>
</evidence>